<dbReference type="SUPFAM" id="SSF52540">
    <property type="entry name" value="P-loop containing nucleoside triphosphate hydrolases"/>
    <property type="match status" value="1"/>
</dbReference>
<dbReference type="GO" id="GO:0003777">
    <property type="term" value="F:microtubule motor activity"/>
    <property type="evidence" value="ECO:0007669"/>
    <property type="project" value="InterPro"/>
</dbReference>
<dbReference type="GO" id="GO:0005871">
    <property type="term" value="C:kinesin complex"/>
    <property type="evidence" value="ECO:0007669"/>
    <property type="project" value="TreeGrafter"/>
</dbReference>
<dbReference type="Gene3D" id="3.40.850.10">
    <property type="entry name" value="Kinesin motor domain"/>
    <property type="match status" value="1"/>
</dbReference>
<evidence type="ECO:0000256" key="7">
    <source>
        <dbReference type="ARBA" id="ARBA00073419"/>
    </source>
</evidence>
<feature type="coiled-coil region" evidence="9">
    <location>
        <begin position="482"/>
        <end position="528"/>
    </location>
</feature>
<keyword evidence="2 8" id="KW-0547">Nucleotide-binding</keyword>
<gene>
    <name evidence="12" type="ORF">FNV43_RR01402</name>
</gene>
<proteinExistence type="inferred from homology"/>
<dbReference type="InterPro" id="IPR001752">
    <property type="entry name" value="Kinesin_motor_dom"/>
</dbReference>
<dbReference type="EMBL" id="VOIH02000001">
    <property type="protein sequence ID" value="KAF3456748.1"/>
    <property type="molecule type" value="Genomic_DNA"/>
</dbReference>
<dbReference type="PANTHER" id="PTHR24115:SF1019">
    <property type="entry name" value="KINESIN-LIKE PROTEIN KLP2"/>
    <property type="match status" value="1"/>
</dbReference>
<evidence type="ECO:0000256" key="5">
    <source>
        <dbReference type="ARBA" id="ARBA00023175"/>
    </source>
</evidence>
<dbReference type="GO" id="GO:0005874">
    <property type="term" value="C:microtubule"/>
    <property type="evidence" value="ECO:0007669"/>
    <property type="project" value="UniProtKB-KW"/>
</dbReference>
<dbReference type="PANTHER" id="PTHR24115">
    <property type="entry name" value="KINESIN-RELATED"/>
    <property type="match status" value="1"/>
</dbReference>
<comment type="similarity">
    <text evidence="6">Belongs to the TRAFAC class myosin-kinesin ATPase superfamily. Kinesin family. KIN-10 subfamily.</text>
</comment>
<dbReference type="AlphaFoldDB" id="A0A8K0HSC7"/>
<keyword evidence="4 9" id="KW-0175">Coiled coil</keyword>
<protein>
    <recommendedName>
        <fullName evidence="7">Kinesin-like protein KIN-10A</fullName>
    </recommendedName>
</protein>
<feature type="compositionally biased region" description="Polar residues" evidence="10">
    <location>
        <begin position="1"/>
        <end position="20"/>
    </location>
</feature>
<evidence type="ECO:0000256" key="3">
    <source>
        <dbReference type="ARBA" id="ARBA00022840"/>
    </source>
</evidence>
<keyword evidence="3 8" id="KW-0067">ATP-binding</keyword>
<dbReference type="OrthoDB" id="3176171at2759"/>
<dbReference type="FunFam" id="3.40.850.10:FF:000068">
    <property type="entry name" value="p-loop containing nucleoside triphosphate hydrolase superfamily protein"/>
    <property type="match status" value="1"/>
</dbReference>
<dbReference type="GO" id="GO:0007018">
    <property type="term" value="P:microtubule-based movement"/>
    <property type="evidence" value="ECO:0007669"/>
    <property type="project" value="InterPro"/>
</dbReference>
<evidence type="ECO:0000256" key="9">
    <source>
        <dbReference type="SAM" id="Coils"/>
    </source>
</evidence>
<evidence type="ECO:0000256" key="4">
    <source>
        <dbReference type="ARBA" id="ARBA00023054"/>
    </source>
</evidence>
<dbReference type="PRINTS" id="PR00380">
    <property type="entry name" value="KINESINHEAVY"/>
</dbReference>
<evidence type="ECO:0000256" key="10">
    <source>
        <dbReference type="SAM" id="MobiDB-lite"/>
    </source>
</evidence>
<dbReference type="SMART" id="SM00129">
    <property type="entry name" value="KISc"/>
    <property type="match status" value="1"/>
</dbReference>
<dbReference type="InterPro" id="IPR027640">
    <property type="entry name" value="Kinesin-like_fam"/>
</dbReference>
<keyword evidence="5 8" id="KW-0505">Motor protein</keyword>
<dbReference type="InterPro" id="IPR036961">
    <property type="entry name" value="Kinesin_motor_dom_sf"/>
</dbReference>
<keyword evidence="1" id="KW-0493">Microtubule</keyword>
<evidence type="ECO:0000259" key="11">
    <source>
        <dbReference type="PROSITE" id="PS50067"/>
    </source>
</evidence>
<organism evidence="12 13">
    <name type="scientific">Rhamnella rubrinervis</name>
    <dbReference type="NCBI Taxonomy" id="2594499"/>
    <lineage>
        <taxon>Eukaryota</taxon>
        <taxon>Viridiplantae</taxon>
        <taxon>Streptophyta</taxon>
        <taxon>Embryophyta</taxon>
        <taxon>Tracheophyta</taxon>
        <taxon>Spermatophyta</taxon>
        <taxon>Magnoliopsida</taxon>
        <taxon>eudicotyledons</taxon>
        <taxon>Gunneridae</taxon>
        <taxon>Pentapetalae</taxon>
        <taxon>rosids</taxon>
        <taxon>fabids</taxon>
        <taxon>Rosales</taxon>
        <taxon>Rhamnaceae</taxon>
        <taxon>rhamnoid group</taxon>
        <taxon>Rhamneae</taxon>
        <taxon>Rhamnella</taxon>
    </lineage>
</organism>
<dbReference type="Pfam" id="PF00225">
    <property type="entry name" value="Kinesin"/>
    <property type="match status" value="1"/>
</dbReference>
<evidence type="ECO:0000313" key="13">
    <source>
        <dbReference type="Proteomes" id="UP000796880"/>
    </source>
</evidence>
<feature type="coiled-coil region" evidence="9">
    <location>
        <begin position="413"/>
        <end position="458"/>
    </location>
</feature>
<evidence type="ECO:0000256" key="6">
    <source>
        <dbReference type="ARBA" id="ARBA00061615"/>
    </source>
</evidence>
<evidence type="ECO:0000256" key="1">
    <source>
        <dbReference type="ARBA" id="ARBA00022701"/>
    </source>
</evidence>
<evidence type="ECO:0000256" key="2">
    <source>
        <dbReference type="ARBA" id="ARBA00022741"/>
    </source>
</evidence>
<dbReference type="Proteomes" id="UP000796880">
    <property type="component" value="Unassembled WGS sequence"/>
</dbReference>
<dbReference type="GO" id="GO:0016887">
    <property type="term" value="F:ATP hydrolysis activity"/>
    <property type="evidence" value="ECO:0007669"/>
    <property type="project" value="TreeGrafter"/>
</dbReference>
<feature type="binding site" evidence="8">
    <location>
        <begin position="133"/>
        <end position="140"/>
    </location>
    <ligand>
        <name>ATP</name>
        <dbReference type="ChEBI" id="CHEBI:30616"/>
    </ligand>
</feature>
<feature type="domain" description="Kinesin motor" evidence="11">
    <location>
        <begin position="51"/>
        <end position="383"/>
    </location>
</feature>
<evidence type="ECO:0000256" key="8">
    <source>
        <dbReference type="PROSITE-ProRule" id="PRU00283"/>
    </source>
</evidence>
<feature type="region of interest" description="Disordered" evidence="10">
    <location>
        <begin position="668"/>
        <end position="691"/>
    </location>
</feature>
<feature type="compositionally biased region" description="Basic and acidic residues" evidence="10">
    <location>
        <begin position="682"/>
        <end position="691"/>
    </location>
</feature>
<sequence>MAPTPSSKTNQSHVTQIKTPQSKHRLQFPASKAYPSPNPQSTAKEAPAEHPVEVIARIRDYLDRKDQQPLTTLQTNSQRQGIRLRADFGYRDFTLDGVSLSEEDDLGAFYEKFVRSRINSVKLGEKCTIMMYGPTGSGKSHTMFGCSKQPGIVYRSLRDILGDGDEVGNGGGERVGVGTFVQASILEIYNEEIYDLLSSNNGGGGLGLGWPKGSGSSSKVRLEVMGKKAKNAAFISGHEAGKISKEIQKVEKRRIVKSTLCNERSSRSHCMVILDVPTVGGRLMLVDMAGSENIEQAGQIGFEAKMQTGKINQGNIALKRVVESIANGDSHVPFRDSKLTMLLQDSFEDDKSKILMILCASPDPKEIHKTISTLEYGAKAKCIVRGPHTPTRDKGGAEDSSSAVILGSRLAAMDEFILKLQRENKLREKEKNEAHKELMKKEEEVAALRARLEHMEGRGNGVNEEEINLKVKEKTQLVKCELEKKLEECQRMANEFVELERRRMEERMLQQQQEVEMLRLRLEEIERELHSRDGNDKETGSKDNDVCGIAKKLLGIYANEDPGMVKSMDLDTDDQEPFTREVKFVGGVIHQSEKKGIQGVNQPHLSMNTVLETDLFAPNFGDRVGLSTVFEEEEVDEEEEIKDEVDKEVIEEKRVCVVDGCSPNVNVGSLDTMLPNPPSRNPGEDDYSKGRSEERLVGLGVINGSPNSRRVRIQNIFTLCGNHRELSQHIRTSAAAKKRSENIDPQVYPETTVGENSVVKTLKKDILEVQKCVPLTEDVIGAPVLKELQQVKGVSVPLSPLPLRPLENIVPITPNSCLSKQECFSPNSTPFVAQRRIH</sequence>
<evidence type="ECO:0000313" key="12">
    <source>
        <dbReference type="EMBL" id="KAF3456748.1"/>
    </source>
</evidence>
<dbReference type="PROSITE" id="PS50067">
    <property type="entry name" value="KINESIN_MOTOR_2"/>
    <property type="match status" value="1"/>
</dbReference>
<comment type="caution">
    <text evidence="12">The sequence shown here is derived from an EMBL/GenBank/DDBJ whole genome shotgun (WGS) entry which is preliminary data.</text>
</comment>
<name>A0A8K0HSC7_9ROSA</name>
<feature type="region of interest" description="Disordered" evidence="10">
    <location>
        <begin position="1"/>
        <end position="50"/>
    </location>
</feature>
<dbReference type="GO" id="GO:0005524">
    <property type="term" value="F:ATP binding"/>
    <property type="evidence" value="ECO:0007669"/>
    <property type="project" value="UniProtKB-UniRule"/>
</dbReference>
<reference evidence="12" key="1">
    <citation type="submission" date="2020-03" db="EMBL/GenBank/DDBJ databases">
        <title>A high-quality chromosome-level genome assembly of a woody plant with both climbing and erect habits, Rhamnella rubrinervis.</title>
        <authorList>
            <person name="Lu Z."/>
            <person name="Yang Y."/>
            <person name="Zhu X."/>
            <person name="Sun Y."/>
        </authorList>
    </citation>
    <scope>NUCLEOTIDE SEQUENCE</scope>
    <source>
        <strain evidence="12">BYM</strain>
        <tissue evidence="12">Leaf</tissue>
    </source>
</reference>
<dbReference type="GO" id="GO:0008017">
    <property type="term" value="F:microtubule binding"/>
    <property type="evidence" value="ECO:0007669"/>
    <property type="project" value="InterPro"/>
</dbReference>
<accession>A0A8K0HSC7</accession>
<keyword evidence="13" id="KW-1185">Reference proteome</keyword>
<dbReference type="InterPro" id="IPR027417">
    <property type="entry name" value="P-loop_NTPase"/>
</dbReference>